<protein>
    <submittedName>
        <fullName evidence="1">Uncharacterized protein</fullName>
    </submittedName>
</protein>
<dbReference type="AlphaFoldDB" id="A0A834N963"/>
<organism evidence="1 2">
    <name type="scientific">Vespula vulgaris</name>
    <name type="common">Yellow jacket</name>
    <name type="synonym">Wasp</name>
    <dbReference type="NCBI Taxonomy" id="7454"/>
    <lineage>
        <taxon>Eukaryota</taxon>
        <taxon>Metazoa</taxon>
        <taxon>Ecdysozoa</taxon>
        <taxon>Arthropoda</taxon>
        <taxon>Hexapoda</taxon>
        <taxon>Insecta</taxon>
        <taxon>Pterygota</taxon>
        <taxon>Neoptera</taxon>
        <taxon>Endopterygota</taxon>
        <taxon>Hymenoptera</taxon>
        <taxon>Apocrita</taxon>
        <taxon>Aculeata</taxon>
        <taxon>Vespoidea</taxon>
        <taxon>Vespidae</taxon>
        <taxon>Vespinae</taxon>
        <taxon>Vespula</taxon>
    </lineage>
</organism>
<keyword evidence="2" id="KW-1185">Reference proteome</keyword>
<dbReference type="Proteomes" id="UP000614350">
    <property type="component" value="Unassembled WGS sequence"/>
</dbReference>
<sequence length="73" mass="8503">MGSAFLRQKTINDIIIDTYNVHSEIKCIGFSDFQQSNSNNPESIELRMSILIENCFRMNIEKRLGRMLDIDSF</sequence>
<evidence type="ECO:0000313" key="2">
    <source>
        <dbReference type="Proteomes" id="UP000614350"/>
    </source>
</evidence>
<name>A0A834N963_VESVU</name>
<accession>A0A834N963</accession>
<comment type="caution">
    <text evidence="1">The sequence shown here is derived from an EMBL/GenBank/DDBJ whole genome shotgun (WGS) entry which is preliminary data.</text>
</comment>
<proteinExistence type="predicted"/>
<dbReference type="EMBL" id="JACSEA010000005">
    <property type="protein sequence ID" value="KAF7400445.1"/>
    <property type="molecule type" value="Genomic_DNA"/>
</dbReference>
<reference evidence="1" key="1">
    <citation type="journal article" date="2020" name="G3 (Bethesda)">
        <title>High-Quality Assemblies for Three Invasive Social Wasps from the &lt;i&gt;Vespula&lt;/i&gt; Genus.</title>
        <authorList>
            <person name="Harrop T.W.R."/>
            <person name="Guhlin J."/>
            <person name="McLaughlin G.M."/>
            <person name="Permina E."/>
            <person name="Stockwell P."/>
            <person name="Gilligan J."/>
            <person name="Le Lec M.F."/>
            <person name="Gruber M.A.M."/>
            <person name="Quinn O."/>
            <person name="Lovegrove M."/>
            <person name="Duncan E.J."/>
            <person name="Remnant E.J."/>
            <person name="Van Eeckhoven J."/>
            <person name="Graham B."/>
            <person name="Knapp R.A."/>
            <person name="Langford K.W."/>
            <person name="Kronenberg Z."/>
            <person name="Press M.O."/>
            <person name="Eacker S.M."/>
            <person name="Wilson-Rankin E.E."/>
            <person name="Purcell J."/>
            <person name="Lester P.J."/>
            <person name="Dearden P.K."/>
        </authorList>
    </citation>
    <scope>NUCLEOTIDE SEQUENCE</scope>
    <source>
        <strain evidence="1">Marl-1</strain>
    </source>
</reference>
<gene>
    <name evidence="1" type="ORF">HZH66_005629</name>
</gene>
<evidence type="ECO:0000313" key="1">
    <source>
        <dbReference type="EMBL" id="KAF7400445.1"/>
    </source>
</evidence>